<dbReference type="Pfam" id="PF08166">
    <property type="entry name" value="PELP1_HEAT"/>
    <property type="match status" value="1"/>
</dbReference>
<dbReference type="GO" id="GO:0005634">
    <property type="term" value="C:nucleus"/>
    <property type="evidence" value="ECO:0007669"/>
    <property type="project" value="UniProtKB-SubCell"/>
</dbReference>
<comment type="caution">
    <text evidence="15">The sequence shown here is derived from an EMBL/GenBank/DDBJ whole genome shotgun (WGS) entry which is preliminary data.</text>
</comment>
<feature type="domain" description="PELP1 middle" evidence="13">
    <location>
        <begin position="522"/>
        <end position="588"/>
    </location>
</feature>
<evidence type="ECO:0000313" key="16">
    <source>
        <dbReference type="Proteomes" id="UP000235965"/>
    </source>
</evidence>
<sequence>MDGMLSLFETVAHSNCDEVLMQTFLKTCTEHQAFVNKAPVILQSVVANINGKLNSTATRYDGLLLLKTFLPQCPVEIFGKNVISWMQQCIKSVDGKQNKHALASTSYQVLKTLLQMSQQMPELKRTVSGFVVPKIIDTFQRIAPVEVSLSMLECLGVLMYNYGPSCGQHKNMLEKCVLQYVDSSDVNVIKRVAHCVAFLPLLGGGGSLGANHVSQWKEEHQKVCATLHYILDELFDGVREIQNSHSSVTSDRMLSLPPTSATVPLPRVYQLMNRFMNVSKFLQAMLLSEFPVEKTVLPGEILGIVCRGLAVTSHTMGKKVSADLLMVGAMLPQIHIALLKVLDSLTTCCGNNLLPYAPIICKLVLQTLKWTSAEKWPYGIEKPYGQLRVAACNTLMLWLQTSNCGSCVELISEQLVSGLLQDIWFEKEAVALSVQYISSKKEQKHKRNTSEQQQGVETSRKYIPDQKSNSRTCRAALQVLQWMLHSAAVFIKPTTHRLLQEKTVGLLFDIQRASGASDRPFPYADTACRLELYRLLHTLVLEPHTTWPPPTQFALHMLSAGRSDPNLEVSSFCTSALIAAEKLVHPASGTLHFPVSLEEMLESTKGYKREYLTKAKESSSFLEASEEEEANKGVHSRGGSNESEQGTSNINNAPSSSEEVVIVYEDRMDVEDDGGETSESEDQDISENDVSLDSEESDSSVKNNQSYGLSKILSKTHDQEITLVNISESDEEFQHKEERSASSLVIRDKSCSCSSVEVCERDVSETYKSNTDSKIPCTSPVSCNREQSVISSADSREKVATSRDVGNKNKSISYQQQKKSNISSASANNRYENIIQASTGKGSKDIATNIKTSAVNKTHSVTENKEERQGDGQVLHVCWKDDNEPSPKKIKLDTPESVKKYYKLDTETLETSSQSVVKDSTAVPITGNGRQEQPVNGVSQDPKDITEEEMLQAFVDVLSE</sequence>
<dbReference type="Gene3D" id="1.25.10.10">
    <property type="entry name" value="Leucine-rich Repeat Variant"/>
    <property type="match status" value="1"/>
</dbReference>
<dbReference type="AlphaFoldDB" id="A0A2J7RT13"/>
<feature type="compositionally biased region" description="Polar residues" evidence="12">
    <location>
        <begin position="928"/>
        <end position="939"/>
    </location>
</feature>
<dbReference type="InterPro" id="IPR016024">
    <property type="entry name" value="ARM-type_fold"/>
</dbReference>
<evidence type="ECO:0000256" key="4">
    <source>
        <dbReference type="ARBA" id="ARBA00018417"/>
    </source>
</evidence>
<evidence type="ECO:0000256" key="7">
    <source>
        <dbReference type="ARBA" id="ARBA00022737"/>
    </source>
</evidence>
<dbReference type="STRING" id="105785.A0A2J7RT13"/>
<reference evidence="15 16" key="1">
    <citation type="submission" date="2017-12" db="EMBL/GenBank/DDBJ databases">
        <title>Hemimetabolous genomes reveal molecular basis of termite eusociality.</title>
        <authorList>
            <person name="Harrison M.C."/>
            <person name="Jongepier E."/>
            <person name="Robertson H.M."/>
            <person name="Arning N."/>
            <person name="Bitard-Feildel T."/>
            <person name="Chao H."/>
            <person name="Childers C.P."/>
            <person name="Dinh H."/>
            <person name="Doddapaneni H."/>
            <person name="Dugan S."/>
            <person name="Gowin J."/>
            <person name="Greiner C."/>
            <person name="Han Y."/>
            <person name="Hu H."/>
            <person name="Hughes D.S.T."/>
            <person name="Huylmans A.-K."/>
            <person name="Kemena C."/>
            <person name="Kremer L.P.M."/>
            <person name="Lee S.L."/>
            <person name="Lopez-Ezquerra A."/>
            <person name="Mallet L."/>
            <person name="Monroy-Kuhn J.M."/>
            <person name="Moser A."/>
            <person name="Murali S.C."/>
            <person name="Muzny D.M."/>
            <person name="Otani S."/>
            <person name="Piulachs M.-D."/>
            <person name="Poelchau M."/>
            <person name="Qu J."/>
            <person name="Schaub F."/>
            <person name="Wada-Katsumata A."/>
            <person name="Worley K.C."/>
            <person name="Xie Q."/>
            <person name="Ylla G."/>
            <person name="Poulsen M."/>
            <person name="Gibbs R.A."/>
            <person name="Schal C."/>
            <person name="Richards S."/>
            <person name="Belles X."/>
            <person name="Korb J."/>
            <person name="Bornberg-Bauer E."/>
        </authorList>
    </citation>
    <scope>NUCLEOTIDE SEQUENCE [LARGE SCALE GENOMIC DNA]</scope>
    <source>
        <tissue evidence="15">Whole body</tissue>
    </source>
</reference>
<feature type="region of interest" description="Disordered" evidence="12">
    <location>
        <begin position="913"/>
        <end position="943"/>
    </location>
</feature>
<keyword evidence="6" id="KW-0678">Repressor</keyword>
<evidence type="ECO:0000256" key="1">
    <source>
        <dbReference type="ARBA" id="ARBA00004123"/>
    </source>
</evidence>
<evidence type="ECO:0000256" key="10">
    <source>
        <dbReference type="ARBA" id="ARBA00023242"/>
    </source>
</evidence>
<evidence type="ECO:0000259" key="13">
    <source>
        <dbReference type="Pfam" id="PF08166"/>
    </source>
</evidence>
<feature type="region of interest" description="Disordered" evidence="12">
    <location>
        <begin position="618"/>
        <end position="657"/>
    </location>
</feature>
<feature type="region of interest" description="Disordered" evidence="12">
    <location>
        <begin position="671"/>
        <end position="705"/>
    </location>
</feature>
<keyword evidence="10" id="KW-0539">Nucleus</keyword>
<keyword evidence="7" id="KW-0677">Repeat</keyword>
<accession>A0A2J7RT13</accession>
<evidence type="ECO:0000313" key="15">
    <source>
        <dbReference type="EMBL" id="PNF43969.1"/>
    </source>
</evidence>
<evidence type="ECO:0000256" key="11">
    <source>
        <dbReference type="ARBA" id="ARBA00030054"/>
    </source>
</evidence>
<keyword evidence="8" id="KW-0010">Activator</keyword>
<dbReference type="PANTHER" id="PTHR34105">
    <property type="entry name" value="PROLINE-, GLUTAMIC ACID- AND LEUCINE-RICH PROTEIN 1"/>
    <property type="match status" value="1"/>
</dbReference>
<dbReference type="EMBL" id="NEVH01000249">
    <property type="protein sequence ID" value="PNF43969.1"/>
    <property type="molecule type" value="Genomic_DNA"/>
</dbReference>
<comment type="similarity">
    <text evidence="3">Belongs to the RIX1/PELP1 family.</text>
</comment>
<comment type="subcellular location">
    <subcellularLocation>
        <location evidence="2">Cytoplasm</location>
    </subcellularLocation>
    <subcellularLocation>
        <location evidence="1">Nucleus</location>
    </subcellularLocation>
</comment>
<feature type="region of interest" description="Disordered" evidence="12">
    <location>
        <begin position="793"/>
        <end position="825"/>
    </location>
</feature>
<dbReference type="PANTHER" id="PTHR34105:SF1">
    <property type="entry name" value="PROLINE-, GLUTAMIC ACID- AND LEUCINE-RICH PROTEIN 1"/>
    <property type="match status" value="1"/>
</dbReference>
<evidence type="ECO:0000256" key="3">
    <source>
        <dbReference type="ARBA" id="ARBA00010511"/>
    </source>
</evidence>
<evidence type="ECO:0000256" key="12">
    <source>
        <dbReference type="SAM" id="MobiDB-lite"/>
    </source>
</evidence>
<dbReference type="InterPro" id="IPR012980">
    <property type="entry name" value="PELP1_middle"/>
</dbReference>
<gene>
    <name evidence="15" type="ORF">B7P43_G00912</name>
</gene>
<dbReference type="OrthoDB" id="8189007at2759"/>
<dbReference type="SUPFAM" id="SSF48371">
    <property type="entry name" value="ARM repeat"/>
    <property type="match status" value="1"/>
</dbReference>
<organism evidence="15 16">
    <name type="scientific">Cryptotermes secundus</name>
    <dbReference type="NCBI Taxonomy" id="105785"/>
    <lineage>
        <taxon>Eukaryota</taxon>
        <taxon>Metazoa</taxon>
        <taxon>Ecdysozoa</taxon>
        <taxon>Arthropoda</taxon>
        <taxon>Hexapoda</taxon>
        <taxon>Insecta</taxon>
        <taxon>Pterygota</taxon>
        <taxon>Neoptera</taxon>
        <taxon>Polyneoptera</taxon>
        <taxon>Dictyoptera</taxon>
        <taxon>Blattodea</taxon>
        <taxon>Blattoidea</taxon>
        <taxon>Termitoidae</taxon>
        <taxon>Kalotermitidae</taxon>
        <taxon>Cryptotermitinae</taxon>
        <taxon>Cryptotermes</taxon>
    </lineage>
</organism>
<keyword evidence="16" id="KW-1185">Reference proteome</keyword>
<dbReference type="GO" id="GO:0005737">
    <property type="term" value="C:cytoplasm"/>
    <property type="evidence" value="ECO:0007669"/>
    <property type="project" value="UniProtKB-SubCell"/>
</dbReference>
<dbReference type="GO" id="GO:0006364">
    <property type="term" value="P:rRNA processing"/>
    <property type="evidence" value="ECO:0007669"/>
    <property type="project" value="TreeGrafter"/>
</dbReference>
<feature type="compositionally biased region" description="Acidic residues" evidence="12">
    <location>
        <begin position="671"/>
        <end position="698"/>
    </location>
</feature>
<keyword evidence="9" id="KW-0804">Transcription</keyword>
<dbReference type="FunCoup" id="A0A2J7RT13">
    <property type="interactions" value="118"/>
</dbReference>
<name>A0A2J7RT13_9NEOP</name>
<dbReference type="InParanoid" id="A0A2J7RT13"/>
<proteinExistence type="inferred from homology"/>
<protein>
    <recommendedName>
        <fullName evidence="4">Proline-, glutamic acid- and leucine-rich protein 1</fullName>
    </recommendedName>
    <alternativeName>
        <fullName evidence="11">Modulator of non-genomic activity of estrogen receptor</fullName>
    </alternativeName>
</protein>
<feature type="compositionally biased region" description="Polar residues" evidence="12">
    <location>
        <begin position="638"/>
        <end position="657"/>
    </location>
</feature>
<evidence type="ECO:0000256" key="5">
    <source>
        <dbReference type="ARBA" id="ARBA00022490"/>
    </source>
</evidence>
<evidence type="ECO:0000256" key="6">
    <source>
        <dbReference type="ARBA" id="ARBA00022491"/>
    </source>
</evidence>
<evidence type="ECO:0000259" key="14">
    <source>
        <dbReference type="Pfam" id="PF08167"/>
    </source>
</evidence>
<feature type="compositionally biased region" description="Low complexity" evidence="12">
    <location>
        <begin position="815"/>
        <end position="825"/>
    </location>
</feature>
<keyword evidence="5" id="KW-0963">Cytoplasm</keyword>
<feature type="compositionally biased region" description="Basic and acidic residues" evidence="12">
    <location>
        <begin position="794"/>
        <end position="807"/>
    </location>
</feature>
<evidence type="ECO:0000256" key="2">
    <source>
        <dbReference type="ARBA" id="ARBA00004496"/>
    </source>
</evidence>
<dbReference type="Pfam" id="PF08167">
    <property type="entry name" value="RIX1"/>
    <property type="match status" value="1"/>
</dbReference>
<evidence type="ECO:0000256" key="8">
    <source>
        <dbReference type="ARBA" id="ARBA00023159"/>
    </source>
</evidence>
<dbReference type="Proteomes" id="UP000235965">
    <property type="component" value="Unassembled WGS sequence"/>
</dbReference>
<evidence type="ECO:0000256" key="9">
    <source>
        <dbReference type="ARBA" id="ARBA00023163"/>
    </source>
</evidence>
<dbReference type="InterPro" id="IPR012583">
    <property type="entry name" value="RIX1_N"/>
</dbReference>
<dbReference type="InterPro" id="IPR011989">
    <property type="entry name" value="ARM-like"/>
</dbReference>
<feature type="domain" description="Pre-rRNA-processing protein RIX1 N-terminal" evidence="14">
    <location>
        <begin position="29"/>
        <end position="187"/>
    </location>
</feature>